<keyword evidence="3" id="KW-1185">Reference proteome</keyword>
<feature type="transmembrane region" description="Helical" evidence="1">
    <location>
        <begin position="865"/>
        <end position="884"/>
    </location>
</feature>
<name>A0ABU3AA69_9FLAO</name>
<dbReference type="Gene3D" id="3.30.70.1320">
    <property type="entry name" value="Multidrug efflux transporter AcrB pore domain like"/>
    <property type="match status" value="1"/>
</dbReference>
<dbReference type="Gene3D" id="3.30.2090.10">
    <property type="entry name" value="Multidrug efflux transporter AcrB TolC docking domain, DN and DC subdomains"/>
    <property type="match status" value="2"/>
</dbReference>
<feature type="transmembrane region" description="Helical" evidence="1">
    <location>
        <begin position="340"/>
        <end position="357"/>
    </location>
</feature>
<dbReference type="InterPro" id="IPR027463">
    <property type="entry name" value="AcrB_DN_DC_subdom"/>
</dbReference>
<dbReference type="SUPFAM" id="SSF82714">
    <property type="entry name" value="Multidrug efflux transporter AcrB TolC docking domain, DN and DC subdomains"/>
    <property type="match status" value="2"/>
</dbReference>
<accession>A0ABU3AA69</accession>
<dbReference type="Gene3D" id="3.30.70.1440">
    <property type="entry name" value="Multidrug efflux transporter AcrB pore domain"/>
    <property type="match status" value="1"/>
</dbReference>
<feature type="transmembrane region" description="Helical" evidence="1">
    <location>
        <begin position="364"/>
        <end position="384"/>
    </location>
</feature>
<feature type="transmembrane region" description="Helical" evidence="1">
    <location>
        <begin position="987"/>
        <end position="1014"/>
    </location>
</feature>
<feature type="transmembrane region" description="Helical" evidence="1">
    <location>
        <begin position="432"/>
        <end position="452"/>
    </location>
</feature>
<evidence type="ECO:0000256" key="1">
    <source>
        <dbReference type="SAM" id="Phobius"/>
    </source>
</evidence>
<sequence>MNLTGIIFKNNRVTVLCLFIILILGLVEYQNLSRDSMPPFTVRAASIVTKFPGATPERVEALVTDKIEKVIQEIPEVETIASTNRTGLSVIQIKLSDDVSADRIKDIWDLSRRKIETIQNDLPDNIFGPDLKDEDIGKVYGIFVGIQSDNFEYAEIQEYAERLRNRLITIDDAAKVVIGGETEEQVYIDYEDSNLAKLGISASQIERAITQSNIIIPSGEISLAKEMITVETSGSFESINALKNLLIPIRNNEMLPLGDIATVKRSYQTPKKNIVRINGQDALALYVSLKDNSNIINLGEDIDAILVDFNKELPLGLKAMRIASQDIDVQQKISVFVKNLFQSIVIVLLVVLLVLGWRAGIAIASIIPCSIIMAFWIMSLFNVGLNQVTLASLIMALGLLVDNGIVMIESLIEKLEAGQTKFQAAVNSCKEFMLPLLISSLTTCAAFMSFYLAQSIMGEIMGNIFKVITITLLSSWLIAFTIIPLLGTVLLKVKKHDSEHKTIFDSLRGSYNTLLNKTLNRPVFVLITIGVLFVIAVFGFTKVPSIFMPPSDRQLVTLELDLPLGTKIEETDAQIAKIEKFIKDSLLINDDLTLGVESWSSYIGEGPKSYDLGYSQDQPNSSYAYMLINTNAGEANQPVINKLDRFVQDNLSDANVKVKRLAGPGASDTPIEIRVFGDDPKELFEISENIKKKLTQIKGTKNIGDNWGPKIKKVFIDIDEGKLARAGLTNQDVALSLNTALSGYNVGDYRENENTIPIVLENNNNETINFESLETIAVYSQITGVNAPLTQVANISLEWVFAKILRRDLKRSITIESQIKENALSSEIIKELEPWLSEQSKTWKSGYNYELGGDAESGNDAMGAIAEQLPISFAIIIILLVLQFNSFRNSVIILSTIPLAIIGVSFGLLATGTFFSFTAFLGIISLAGIIINDAIVLVDKINTELTTGKSLEEGIKKAANDRFSPILLTTLTTSCGMIPLWTGGGELWSPMAISVIFGLLFATIILLIFVPVIYKVLFKNKFITQTNSHLNLEKSIQKNSSAT</sequence>
<dbReference type="Gene3D" id="3.30.70.1430">
    <property type="entry name" value="Multidrug efflux transporter AcrB pore domain"/>
    <property type="match status" value="2"/>
</dbReference>
<gene>
    <name evidence="2" type="ORF">RM706_02880</name>
</gene>
<protein>
    <submittedName>
        <fullName evidence="2">Efflux RND transporter permease subunit</fullName>
    </submittedName>
</protein>
<proteinExistence type="predicted"/>
<keyword evidence="1" id="KW-1133">Transmembrane helix</keyword>
<evidence type="ECO:0000313" key="3">
    <source>
        <dbReference type="Proteomes" id="UP001255246"/>
    </source>
</evidence>
<dbReference type="Gene3D" id="1.20.1640.10">
    <property type="entry name" value="Multidrug efflux transporter AcrB transmembrane domain"/>
    <property type="match status" value="2"/>
</dbReference>
<dbReference type="EMBL" id="JAVRHR010000001">
    <property type="protein sequence ID" value="MDT0605953.1"/>
    <property type="molecule type" value="Genomic_DNA"/>
</dbReference>
<feature type="transmembrane region" description="Helical" evidence="1">
    <location>
        <begin position="891"/>
        <end position="911"/>
    </location>
</feature>
<dbReference type="PRINTS" id="PR00702">
    <property type="entry name" value="ACRIFLAVINRP"/>
</dbReference>
<dbReference type="SUPFAM" id="SSF82866">
    <property type="entry name" value="Multidrug efflux transporter AcrB transmembrane domain"/>
    <property type="match status" value="2"/>
</dbReference>
<feature type="transmembrane region" description="Helical" evidence="1">
    <location>
        <begin position="917"/>
        <end position="938"/>
    </location>
</feature>
<dbReference type="PANTHER" id="PTHR32063:SF18">
    <property type="entry name" value="CATION EFFLUX SYSTEM PROTEIN"/>
    <property type="match status" value="1"/>
</dbReference>
<dbReference type="InterPro" id="IPR001036">
    <property type="entry name" value="Acrflvin-R"/>
</dbReference>
<dbReference type="Proteomes" id="UP001255246">
    <property type="component" value="Unassembled WGS sequence"/>
</dbReference>
<feature type="transmembrane region" description="Helical" evidence="1">
    <location>
        <begin position="523"/>
        <end position="541"/>
    </location>
</feature>
<feature type="transmembrane region" description="Helical" evidence="1">
    <location>
        <begin position="464"/>
        <end position="491"/>
    </location>
</feature>
<dbReference type="PANTHER" id="PTHR32063">
    <property type="match status" value="1"/>
</dbReference>
<keyword evidence="1" id="KW-0472">Membrane</keyword>
<feature type="transmembrane region" description="Helical" evidence="1">
    <location>
        <begin position="390"/>
        <end position="412"/>
    </location>
</feature>
<reference evidence="2 3" key="1">
    <citation type="submission" date="2023-09" db="EMBL/GenBank/DDBJ databases">
        <authorList>
            <person name="Rey-Velasco X."/>
        </authorList>
    </citation>
    <scope>NUCLEOTIDE SEQUENCE [LARGE SCALE GENOMIC DNA]</scope>
    <source>
        <strain evidence="2 3">F388</strain>
    </source>
</reference>
<evidence type="ECO:0000313" key="2">
    <source>
        <dbReference type="EMBL" id="MDT0605953.1"/>
    </source>
</evidence>
<feature type="transmembrane region" description="Helical" evidence="1">
    <location>
        <begin position="959"/>
        <end position="981"/>
    </location>
</feature>
<keyword evidence="1" id="KW-0812">Transmembrane</keyword>
<dbReference type="SUPFAM" id="SSF82693">
    <property type="entry name" value="Multidrug efflux transporter AcrB pore domain, PN1, PN2, PC1 and PC2 subdomains"/>
    <property type="match status" value="2"/>
</dbReference>
<dbReference type="RefSeq" id="WP_311349516.1">
    <property type="nucleotide sequence ID" value="NZ_JAVRHR010000001.1"/>
</dbReference>
<comment type="caution">
    <text evidence="2">The sequence shown here is derived from an EMBL/GenBank/DDBJ whole genome shotgun (WGS) entry which is preliminary data.</text>
</comment>
<organism evidence="2 3">
    <name type="scientific">Croceitalea rosinachiae</name>
    <dbReference type="NCBI Taxonomy" id="3075596"/>
    <lineage>
        <taxon>Bacteria</taxon>
        <taxon>Pseudomonadati</taxon>
        <taxon>Bacteroidota</taxon>
        <taxon>Flavobacteriia</taxon>
        <taxon>Flavobacteriales</taxon>
        <taxon>Flavobacteriaceae</taxon>
        <taxon>Croceitalea</taxon>
    </lineage>
</organism>
<dbReference type="Pfam" id="PF00873">
    <property type="entry name" value="ACR_tran"/>
    <property type="match status" value="1"/>
</dbReference>